<protein>
    <recommendedName>
        <fullName evidence="3">MarR family transcriptional regulator</fullName>
    </recommendedName>
</protein>
<sequence>MAGDDLTPSEAAILVVLMVEAREVLNTELRERYGLDVRKPSRDKLARLHYVSNRKSGRTTALQLDDKGWVRMQSDFDFKARGATALGAALTALHTHLRDRIVERSGAANLTELFARTEMRAPAGLSPRTDMRAPAGLGPRVLAAVRALAEKPGDWVGLRRLRPFFADVPRDELDEALRQLSDRGAVTIVPESNQRTLTAADHEAALRLGGQENHLLAVGV</sequence>
<organism evidence="1 2">
    <name type="scientific">Paractinoplanes lichenicola</name>
    <dbReference type="NCBI Taxonomy" id="2802976"/>
    <lineage>
        <taxon>Bacteria</taxon>
        <taxon>Bacillati</taxon>
        <taxon>Actinomycetota</taxon>
        <taxon>Actinomycetes</taxon>
        <taxon>Micromonosporales</taxon>
        <taxon>Micromonosporaceae</taxon>
        <taxon>Paractinoplanes</taxon>
    </lineage>
</organism>
<evidence type="ECO:0000313" key="1">
    <source>
        <dbReference type="EMBL" id="MBL7256213.1"/>
    </source>
</evidence>
<dbReference type="RefSeq" id="WP_202992766.1">
    <property type="nucleotide sequence ID" value="NZ_JAENHO010000005.1"/>
</dbReference>
<dbReference type="EMBL" id="JAENHO010000005">
    <property type="protein sequence ID" value="MBL7256213.1"/>
    <property type="molecule type" value="Genomic_DNA"/>
</dbReference>
<reference evidence="1 2" key="1">
    <citation type="submission" date="2021-01" db="EMBL/GenBank/DDBJ databases">
        <title>Actinoplanes sp. nov. LDG1-01 isolated from lichen.</title>
        <authorList>
            <person name="Saeng-In P."/>
            <person name="Phongsopitanun W."/>
            <person name="Kanchanasin P."/>
            <person name="Yuki M."/>
            <person name="Kudo T."/>
            <person name="Ohkuma M."/>
            <person name="Tanasupawat S."/>
        </authorList>
    </citation>
    <scope>NUCLEOTIDE SEQUENCE [LARGE SCALE GENOMIC DNA]</scope>
    <source>
        <strain evidence="1 2">LDG1-01</strain>
    </source>
</reference>
<accession>A0ABS1VNP2</accession>
<name>A0ABS1VNP2_9ACTN</name>
<evidence type="ECO:0008006" key="3">
    <source>
        <dbReference type="Google" id="ProtNLM"/>
    </source>
</evidence>
<keyword evidence="2" id="KW-1185">Reference proteome</keyword>
<evidence type="ECO:0000313" key="2">
    <source>
        <dbReference type="Proteomes" id="UP000598996"/>
    </source>
</evidence>
<comment type="caution">
    <text evidence="1">The sequence shown here is derived from an EMBL/GenBank/DDBJ whole genome shotgun (WGS) entry which is preliminary data.</text>
</comment>
<proteinExistence type="predicted"/>
<dbReference type="Proteomes" id="UP000598996">
    <property type="component" value="Unassembled WGS sequence"/>
</dbReference>
<gene>
    <name evidence="1" type="ORF">JKJ07_18100</name>
</gene>